<dbReference type="Proteomes" id="UP000054937">
    <property type="component" value="Unassembled WGS sequence"/>
</dbReference>
<proteinExistence type="predicted"/>
<dbReference type="AlphaFoldDB" id="A0A0V0QZV9"/>
<evidence type="ECO:0000313" key="4">
    <source>
        <dbReference type="Proteomes" id="UP000054937"/>
    </source>
</evidence>
<dbReference type="OrthoDB" id="166212at2759"/>
<dbReference type="InterPro" id="IPR014710">
    <property type="entry name" value="RmlC-like_jellyroll"/>
</dbReference>
<sequence length="213" mass="25159">MKKRNTEIHLKKQVDEFGNPIFEVFNIDLNQPIDQYLLKPDVNFHNLADRQLMINLLQRKKKGLLEINFIRKALESTEFFSKGEHKNMLKGVPPKILAQCLKLKFVKKRYVIFNQGEIGDTYYIILDGEVYTLIRKPQIELQKQIEATKNQKKIIKQNNNYNSLDLKKEQLRQKLLSTKFFERVKVYFQQEGGKIKTQFSSLLRKTALGIKNL</sequence>
<dbReference type="InterPro" id="IPR018490">
    <property type="entry name" value="cNMP-bd_dom_sf"/>
</dbReference>
<comment type="caution">
    <text evidence="3">The sequence shown here is derived from an EMBL/GenBank/DDBJ whole genome shotgun (WGS) entry which is preliminary data.</text>
</comment>
<gene>
    <name evidence="3" type="ORF">PPERSA_07511</name>
</gene>
<accession>A0A0V0QZV9</accession>
<dbReference type="SUPFAM" id="SSF51206">
    <property type="entry name" value="cAMP-binding domain-like"/>
    <property type="match status" value="1"/>
</dbReference>
<dbReference type="Gene3D" id="2.60.120.10">
    <property type="entry name" value="Jelly Rolls"/>
    <property type="match status" value="1"/>
</dbReference>
<reference evidence="3 4" key="1">
    <citation type="journal article" date="2015" name="Sci. Rep.">
        <title>Genome of the facultative scuticociliatosis pathogen Pseudocohnilembus persalinus provides insight into its virulence through horizontal gene transfer.</title>
        <authorList>
            <person name="Xiong J."/>
            <person name="Wang G."/>
            <person name="Cheng J."/>
            <person name="Tian M."/>
            <person name="Pan X."/>
            <person name="Warren A."/>
            <person name="Jiang C."/>
            <person name="Yuan D."/>
            <person name="Miao W."/>
        </authorList>
    </citation>
    <scope>NUCLEOTIDE SEQUENCE [LARGE SCALE GENOMIC DNA]</scope>
    <source>
        <strain evidence="3">36N120E</strain>
    </source>
</reference>
<organism evidence="3 4">
    <name type="scientific">Pseudocohnilembus persalinus</name>
    <name type="common">Ciliate</name>
    <dbReference type="NCBI Taxonomy" id="266149"/>
    <lineage>
        <taxon>Eukaryota</taxon>
        <taxon>Sar</taxon>
        <taxon>Alveolata</taxon>
        <taxon>Ciliophora</taxon>
        <taxon>Intramacronucleata</taxon>
        <taxon>Oligohymenophorea</taxon>
        <taxon>Scuticociliatia</taxon>
        <taxon>Philasterida</taxon>
        <taxon>Pseudocohnilembidae</taxon>
        <taxon>Pseudocohnilembus</taxon>
    </lineage>
</organism>
<name>A0A0V0QZV9_PSEPJ</name>
<evidence type="ECO:0000259" key="2">
    <source>
        <dbReference type="PROSITE" id="PS50042"/>
    </source>
</evidence>
<feature type="coiled-coil region" evidence="1">
    <location>
        <begin position="138"/>
        <end position="174"/>
    </location>
</feature>
<dbReference type="PROSITE" id="PS50042">
    <property type="entry name" value="CNMP_BINDING_3"/>
    <property type="match status" value="1"/>
</dbReference>
<protein>
    <submittedName>
        <fullName evidence="3">Cyclic nucleotide-binding protein</fullName>
    </submittedName>
</protein>
<keyword evidence="1" id="KW-0175">Coiled coil</keyword>
<keyword evidence="4" id="KW-1185">Reference proteome</keyword>
<feature type="domain" description="Cyclic nucleotide-binding" evidence="2">
    <location>
        <begin position="97"/>
        <end position="130"/>
    </location>
</feature>
<dbReference type="InParanoid" id="A0A0V0QZV9"/>
<dbReference type="EMBL" id="LDAU01000080">
    <property type="protein sequence ID" value="KRX07761.1"/>
    <property type="molecule type" value="Genomic_DNA"/>
</dbReference>
<evidence type="ECO:0000313" key="3">
    <source>
        <dbReference type="EMBL" id="KRX07761.1"/>
    </source>
</evidence>
<evidence type="ECO:0000256" key="1">
    <source>
        <dbReference type="SAM" id="Coils"/>
    </source>
</evidence>
<dbReference type="InterPro" id="IPR000595">
    <property type="entry name" value="cNMP-bd_dom"/>
</dbReference>